<name>A0A2X4WGX5_SALER</name>
<reference evidence="1 2" key="1">
    <citation type="submission" date="2018-06" db="EMBL/GenBank/DDBJ databases">
        <authorList>
            <consortium name="Pathogen Informatics"/>
            <person name="Doyle S."/>
        </authorList>
    </citation>
    <scope>NUCLEOTIDE SEQUENCE [LARGE SCALE GENOMIC DNA]</scope>
    <source>
        <strain evidence="1 2">NCTC7307</strain>
    </source>
</reference>
<sequence>MHNRLQSGVRLGRQALLFPLCLVLYEFSTYIGNDMIQPGYAGGS</sequence>
<evidence type="ECO:0000313" key="2">
    <source>
        <dbReference type="Proteomes" id="UP000248731"/>
    </source>
</evidence>
<evidence type="ECO:0000313" key="1">
    <source>
        <dbReference type="EMBL" id="SQI25985.1"/>
    </source>
</evidence>
<protein>
    <submittedName>
        <fullName evidence="1">Multidrug translocase MdfA</fullName>
    </submittedName>
</protein>
<gene>
    <name evidence="1" type="primary">mdfA_2</name>
    <name evidence="1" type="ORF">NCTC7307_03676</name>
</gene>
<dbReference type="EMBL" id="LS483466">
    <property type="protein sequence ID" value="SQI25985.1"/>
    <property type="molecule type" value="Genomic_DNA"/>
</dbReference>
<accession>A0A2X4WGX5</accession>
<organism evidence="1 2">
    <name type="scientific">Salmonella enterica subsp. arizonae</name>
    <dbReference type="NCBI Taxonomy" id="59203"/>
    <lineage>
        <taxon>Bacteria</taxon>
        <taxon>Pseudomonadati</taxon>
        <taxon>Pseudomonadota</taxon>
        <taxon>Gammaproteobacteria</taxon>
        <taxon>Enterobacterales</taxon>
        <taxon>Enterobacteriaceae</taxon>
        <taxon>Salmonella</taxon>
    </lineage>
</organism>
<proteinExistence type="predicted"/>
<dbReference type="Proteomes" id="UP000248731">
    <property type="component" value="Chromosome 1"/>
</dbReference>
<keyword evidence="2" id="KW-1185">Reference proteome</keyword>
<dbReference type="AlphaFoldDB" id="A0A2X4WGX5"/>